<feature type="domain" description="GGDEF" evidence="3">
    <location>
        <begin position="396"/>
        <end position="529"/>
    </location>
</feature>
<dbReference type="Pfam" id="PF05226">
    <property type="entry name" value="CHASE2"/>
    <property type="match status" value="1"/>
</dbReference>
<keyword evidence="1" id="KW-1133">Transmembrane helix</keyword>
<organism evidence="4 5">
    <name type="scientific">Tumidithrix elongata BACA0141</name>
    <dbReference type="NCBI Taxonomy" id="2716417"/>
    <lineage>
        <taxon>Bacteria</taxon>
        <taxon>Bacillati</taxon>
        <taxon>Cyanobacteriota</taxon>
        <taxon>Cyanophyceae</taxon>
        <taxon>Pseudanabaenales</taxon>
        <taxon>Pseudanabaenaceae</taxon>
        <taxon>Tumidithrix</taxon>
        <taxon>Tumidithrix elongata</taxon>
    </lineage>
</organism>
<dbReference type="Gene3D" id="3.30.70.270">
    <property type="match status" value="1"/>
</dbReference>
<dbReference type="SMART" id="SM01080">
    <property type="entry name" value="CHASE2"/>
    <property type="match status" value="1"/>
</dbReference>
<dbReference type="SUPFAM" id="SSF141868">
    <property type="entry name" value="EAL domain-like"/>
    <property type="match status" value="1"/>
</dbReference>
<gene>
    <name evidence="4" type="ORF">V2H45_05025</name>
</gene>
<evidence type="ECO:0000313" key="5">
    <source>
        <dbReference type="Proteomes" id="UP001333818"/>
    </source>
</evidence>
<dbReference type="SMART" id="SM00052">
    <property type="entry name" value="EAL"/>
    <property type="match status" value="1"/>
</dbReference>
<dbReference type="AlphaFoldDB" id="A0AAW9PQX5"/>
<dbReference type="EMBL" id="JAZBJZ010000012">
    <property type="protein sequence ID" value="MEE3716107.1"/>
    <property type="molecule type" value="Genomic_DNA"/>
</dbReference>
<dbReference type="CDD" id="cd01949">
    <property type="entry name" value="GGDEF"/>
    <property type="match status" value="1"/>
</dbReference>
<keyword evidence="1" id="KW-0812">Transmembrane</keyword>
<dbReference type="InterPro" id="IPR007890">
    <property type="entry name" value="CHASE2"/>
</dbReference>
<name>A0AAW9PQX5_9CYAN</name>
<dbReference type="FunFam" id="3.30.70.270:FF:000001">
    <property type="entry name" value="Diguanylate cyclase domain protein"/>
    <property type="match status" value="1"/>
</dbReference>
<feature type="transmembrane region" description="Helical" evidence="1">
    <location>
        <begin position="303"/>
        <end position="321"/>
    </location>
</feature>
<comment type="caution">
    <text evidence="4">The sequence shown here is derived from an EMBL/GenBank/DDBJ whole genome shotgun (WGS) entry which is preliminary data.</text>
</comment>
<dbReference type="PANTHER" id="PTHR44757">
    <property type="entry name" value="DIGUANYLATE CYCLASE DGCP"/>
    <property type="match status" value="1"/>
</dbReference>
<dbReference type="Pfam" id="PF00990">
    <property type="entry name" value="GGDEF"/>
    <property type="match status" value="1"/>
</dbReference>
<dbReference type="SMART" id="SM00267">
    <property type="entry name" value="GGDEF"/>
    <property type="match status" value="1"/>
</dbReference>
<dbReference type="InterPro" id="IPR035919">
    <property type="entry name" value="EAL_sf"/>
</dbReference>
<sequence>MKLRFYNLALRLLPGGVAIAIVAILLQLSVFQPLEYLAYNSFTNWRGEKPWDNRIAIIAIDDWSIERLGRFPWSRDRYAQLLQKLTPAKGSVVAIDLLFSETSPLDKKLADAMAGHGRVVLANAGTQEGQFLPPTEVLANAAIATGHIRKHEDIDGVTRKISLQEQGEPSLALSALQAYTLVRASPKSLPDLNRPLWLNWIQRSQQMQQYSFVDVLEGRVPISTFQDRIAIVGVAATGLDPLPTPFDRNPPAHGVHLHAAILQNLLQGNALQVVDPIWSWAILLLGGGLFSLCLPRRNPIQRLIVSIAAILGWAILSFILFANGYWIPTAMPISLFVLTASAIALQEQLRSNRLLREANAHLTRDAFYDRLTNLPNRALFVDRLQHALDLNLRHPYLFAVMFLDLDRFKTVNDSFGHLSGDRLLAAVAYRLNTAMRPEDTLARFGGDEFAILVEGLTDLRDVVVIAERIQEALTKPLLVNEREMIVTASVGIAISSERYLRSEEMLRDADIAMYRAKSLGKSCYQIFDVSMHDRILDRLRMENDLRRAIAQTFSLEDPQAVPELRVVYQPIISLETSKVSGFEALIRWQHPELGPISPADFIPLAEEMGLIVPIGYWVLRQACAQVHAWHERFPSDRNLTLSVNLSPRQFLQADLVEQIVKAIQETQFSVACLHLEITETTIFKNATLGADILANLRKLGIQVYIDDFGTGYSSLGYLHRFPVDGLKIDRSFVQDDDCLKSGIVQTIITLANQLKLSIVAEGVETLPQLESLRVMLHESGQVQGYFFFKPLEATEVETLLGTGLKRQS</sequence>
<proteinExistence type="predicted"/>
<dbReference type="Gene3D" id="3.20.20.450">
    <property type="entry name" value="EAL domain"/>
    <property type="match status" value="1"/>
</dbReference>
<feature type="transmembrane region" description="Helical" evidence="1">
    <location>
        <begin position="12"/>
        <end position="31"/>
    </location>
</feature>
<dbReference type="PROSITE" id="PS50887">
    <property type="entry name" value="GGDEF"/>
    <property type="match status" value="1"/>
</dbReference>
<evidence type="ECO:0000313" key="4">
    <source>
        <dbReference type="EMBL" id="MEE3716107.1"/>
    </source>
</evidence>
<protein>
    <submittedName>
        <fullName evidence="4">EAL domain-containing protein</fullName>
    </submittedName>
</protein>
<reference evidence="4" key="1">
    <citation type="submission" date="2024-01" db="EMBL/GenBank/DDBJ databases">
        <title>Bank of Algae and Cyanobacteria of the Azores (BACA) strain genomes.</title>
        <authorList>
            <person name="Luz R."/>
            <person name="Cordeiro R."/>
            <person name="Fonseca A."/>
            <person name="Goncalves V."/>
        </authorList>
    </citation>
    <scope>NUCLEOTIDE SEQUENCE</scope>
    <source>
        <strain evidence="4">BACA0141</strain>
    </source>
</reference>
<evidence type="ECO:0000256" key="1">
    <source>
        <dbReference type="SAM" id="Phobius"/>
    </source>
</evidence>
<dbReference type="Pfam" id="PF00563">
    <property type="entry name" value="EAL"/>
    <property type="match status" value="1"/>
</dbReference>
<feature type="transmembrane region" description="Helical" evidence="1">
    <location>
        <begin position="277"/>
        <end position="294"/>
    </location>
</feature>
<keyword evidence="5" id="KW-1185">Reference proteome</keyword>
<dbReference type="InterPro" id="IPR001633">
    <property type="entry name" value="EAL_dom"/>
</dbReference>
<evidence type="ECO:0000259" key="2">
    <source>
        <dbReference type="PROSITE" id="PS50883"/>
    </source>
</evidence>
<dbReference type="RefSeq" id="WP_330482532.1">
    <property type="nucleotide sequence ID" value="NZ_JAZBJZ010000012.1"/>
</dbReference>
<keyword evidence="1" id="KW-0472">Membrane</keyword>
<dbReference type="NCBIfam" id="TIGR00254">
    <property type="entry name" value="GGDEF"/>
    <property type="match status" value="1"/>
</dbReference>
<accession>A0AAW9PQX5</accession>
<dbReference type="InterPro" id="IPR029787">
    <property type="entry name" value="Nucleotide_cyclase"/>
</dbReference>
<dbReference type="PROSITE" id="PS50883">
    <property type="entry name" value="EAL"/>
    <property type="match status" value="1"/>
</dbReference>
<dbReference type="PANTHER" id="PTHR44757:SF2">
    <property type="entry name" value="BIOFILM ARCHITECTURE MAINTENANCE PROTEIN MBAA"/>
    <property type="match status" value="1"/>
</dbReference>
<feature type="domain" description="EAL" evidence="2">
    <location>
        <begin position="538"/>
        <end position="804"/>
    </location>
</feature>
<dbReference type="SUPFAM" id="SSF55073">
    <property type="entry name" value="Nucleotide cyclase"/>
    <property type="match status" value="1"/>
</dbReference>
<dbReference type="Proteomes" id="UP001333818">
    <property type="component" value="Unassembled WGS sequence"/>
</dbReference>
<dbReference type="InterPro" id="IPR043128">
    <property type="entry name" value="Rev_trsase/Diguanyl_cyclase"/>
</dbReference>
<dbReference type="CDD" id="cd01948">
    <property type="entry name" value="EAL"/>
    <property type="match status" value="1"/>
</dbReference>
<evidence type="ECO:0000259" key="3">
    <source>
        <dbReference type="PROSITE" id="PS50887"/>
    </source>
</evidence>
<dbReference type="InterPro" id="IPR052155">
    <property type="entry name" value="Biofilm_reg_signaling"/>
</dbReference>
<dbReference type="InterPro" id="IPR000160">
    <property type="entry name" value="GGDEF_dom"/>
</dbReference>